<protein>
    <submittedName>
        <fullName evidence="1">Uncharacterized protein</fullName>
    </submittedName>
</protein>
<name>A0A4C1T777_EUMVA</name>
<dbReference type="Proteomes" id="UP000299102">
    <property type="component" value="Unassembled WGS sequence"/>
</dbReference>
<proteinExistence type="predicted"/>
<evidence type="ECO:0000313" key="2">
    <source>
        <dbReference type="Proteomes" id="UP000299102"/>
    </source>
</evidence>
<dbReference type="AlphaFoldDB" id="A0A4C1T777"/>
<comment type="caution">
    <text evidence="1">The sequence shown here is derived from an EMBL/GenBank/DDBJ whole genome shotgun (WGS) entry which is preliminary data.</text>
</comment>
<sequence>MQRAKGSFVMFQVTDQNNKQITKLANGSIGIAMGTATGNRGWQCHSHSGASADESSKKPNELFHHAAGYSSAWPRLPIKNVCNSCATDAPPIKCSGVVHPTRMLANRHLVKLGLIKSERKKTLSIIDHAATLQEIRRPKKEACAS</sequence>
<organism evidence="1 2">
    <name type="scientific">Eumeta variegata</name>
    <name type="common">Bagworm moth</name>
    <name type="synonym">Eumeta japonica</name>
    <dbReference type="NCBI Taxonomy" id="151549"/>
    <lineage>
        <taxon>Eukaryota</taxon>
        <taxon>Metazoa</taxon>
        <taxon>Ecdysozoa</taxon>
        <taxon>Arthropoda</taxon>
        <taxon>Hexapoda</taxon>
        <taxon>Insecta</taxon>
        <taxon>Pterygota</taxon>
        <taxon>Neoptera</taxon>
        <taxon>Endopterygota</taxon>
        <taxon>Lepidoptera</taxon>
        <taxon>Glossata</taxon>
        <taxon>Ditrysia</taxon>
        <taxon>Tineoidea</taxon>
        <taxon>Psychidae</taxon>
        <taxon>Oiketicinae</taxon>
        <taxon>Eumeta</taxon>
    </lineage>
</organism>
<dbReference type="EMBL" id="BGZK01000035">
    <property type="protein sequence ID" value="GBP09328.1"/>
    <property type="molecule type" value="Genomic_DNA"/>
</dbReference>
<accession>A0A4C1T777</accession>
<reference evidence="1 2" key="1">
    <citation type="journal article" date="2019" name="Commun. Biol.">
        <title>The bagworm genome reveals a unique fibroin gene that provides high tensile strength.</title>
        <authorList>
            <person name="Kono N."/>
            <person name="Nakamura H."/>
            <person name="Ohtoshi R."/>
            <person name="Tomita M."/>
            <person name="Numata K."/>
            <person name="Arakawa K."/>
        </authorList>
    </citation>
    <scope>NUCLEOTIDE SEQUENCE [LARGE SCALE GENOMIC DNA]</scope>
</reference>
<gene>
    <name evidence="1" type="ORF">EVAR_5761_1</name>
</gene>
<evidence type="ECO:0000313" key="1">
    <source>
        <dbReference type="EMBL" id="GBP09328.1"/>
    </source>
</evidence>
<keyword evidence="2" id="KW-1185">Reference proteome</keyword>